<sequence>MAAAEGNIAIVGGTGQETIIGLDGTTLKTISFVEEGSQILSLLTFNNTIYAASYQFGDSTVGEISAYDVLFDDVGWGPSVAYDVCTDPTDLSATFDEISTPRIMMTCAGASNTLVVDPVSLELVKSVPKPVISGLTIVKPVSVAAAGEFMYVAYETKYNKPTKSKGLLVQYNIMSFEMMGHTTVTGPSIHLLASPKRGLFMTTSGFGKSQVVQMDLKTMTTETTLRGSRTFFTYMSITPDQKTLYVSFGTKNGTTGGIRSFDLTSSPVQQLCKDAPVQALPANASVVMSGSVYVLTNNSVTKFELNYGNKCPLRSSAISVVASQVGTNVITSMCSECPPPMS</sequence>
<dbReference type="InterPro" id="IPR011047">
    <property type="entry name" value="Quinoprotein_ADH-like_sf"/>
</dbReference>
<dbReference type="InterPro" id="IPR015943">
    <property type="entry name" value="WD40/YVTN_repeat-like_dom_sf"/>
</dbReference>
<dbReference type="AlphaFoldDB" id="A0AAV8UGA8"/>
<evidence type="ECO:0008006" key="3">
    <source>
        <dbReference type="Google" id="ProtNLM"/>
    </source>
</evidence>
<evidence type="ECO:0000313" key="1">
    <source>
        <dbReference type="EMBL" id="KAJ8900999.1"/>
    </source>
</evidence>
<organism evidence="1 2">
    <name type="scientific">Rhodosorus marinus</name>
    <dbReference type="NCBI Taxonomy" id="101924"/>
    <lineage>
        <taxon>Eukaryota</taxon>
        <taxon>Rhodophyta</taxon>
        <taxon>Stylonematophyceae</taxon>
        <taxon>Stylonematales</taxon>
        <taxon>Stylonemataceae</taxon>
        <taxon>Rhodosorus</taxon>
    </lineage>
</organism>
<gene>
    <name evidence="1" type="ORF">NDN08_004861</name>
</gene>
<keyword evidence="2" id="KW-1185">Reference proteome</keyword>
<dbReference type="EMBL" id="JAMWBK010000012">
    <property type="protein sequence ID" value="KAJ8900999.1"/>
    <property type="molecule type" value="Genomic_DNA"/>
</dbReference>
<protein>
    <recommendedName>
        <fullName evidence="3">Methanethiol oxidase</fullName>
    </recommendedName>
</protein>
<proteinExistence type="predicted"/>
<reference evidence="1 2" key="1">
    <citation type="journal article" date="2023" name="Nat. Commun.">
        <title>Origin of minicircular mitochondrial genomes in red algae.</title>
        <authorList>
            <person name="Lee Y."/>
            <person name="Cho C.H."/>
            <person name="Lee Y.M."/>
            <person name="Park S.I."/>
            <person name="Yang J.H."/>
            <person name="West J.A."/>
            <person name="Bhattacharya D."/>
            <person name="Yoon H.S."/>
        </authorList>
    </citation>
    <scope>NUCLEOTIDE SEQUENCE [LARGE SCALE GENOMIC DNA]</scope>
    <source>
        <strain evidence="1 2">CCMP1338</strain>
        <tissue evidence="1">Whole cell</tissue>
    </source>
</reference>
<evidence type="ECO:0000313" key="2">
    <source>
        <dbReference type="Proteomes" id="UP001157974"/>
    </source>
</evidence>
<name>A0AAV8UGA8_9RHOD</name>
<dbReference type="Gene3D" id="2.130.10.10">
    <property type="entry name" value="YVTN repeat-like/Quinoprotein amine dehydrogenase"/>
    <property type="match status" value="1"/>
</dbReference>
<accession>A0AAV8UGA8</accession>
<dbReference type="SUPFAM" id="SSF50998">
    <property type="entry name" value="Quinoprotein alcohol dehydrogenase-like"/>
    <property type="match status" value="1"/>
</dbReference>
<comment type="caution">
    <text evidence="1">The sequence shown here is derived from an EMBL/GenBank/DDBJ whole genome shotgun (WGS) entry which is preliminary data.</text>
</comment>
<dbReference type="Proteomes" id="UP001157974">
    <property type="component" value="Unassembled WGS sequence"/>
</dbReference>